<evidence type="ECO:0000256" key="1">
    <source>
        <dbReference type="RuleBase" id="RU004374"/>
    </source>
</evidence>
<evidence type="ECO:0000313" key="4">
    <source>
        <dbReference type="Proteomes" id="UP001182556"/>
    </source>
</evidence>
<dbReference type="EMBL" id="JAODAN010000004">
    <property type="protein sequence ID" value="KAK1924972.1"/>
    <property type="molecule type" value="Genomic_DNA"/>
</dbReference>
<dbReference type="GO" id="GO:0016281">
    <property type="term" value="C:eukaryotic translation initiation factor 4F complex"/>
    <property type="evidence" value="ECO:0007669"/>
    <property type="project" value="TreeGrafter"/>
</dbReference>
<dbReference type="InterPro" id="IPR001040">
    <property type="entry name" value="TIF_eIF_4E"/>
</dbReference>
<proteinExistence type="inferred from homology"/>
<accession>A0AAD9FS02</accession>
<sequence length="643" mass="68861">MADQDPERSPLVTLDIPSPGPPVNTPVMLLNEQDNMAPMRPSPTPASTPRLHKDFAVSAFSKPEDIQKLVRALAQHDAQQSLFEITQFAFFPALSPGFISLRPIAFAPGERVQIAESLRAYITTPGDEVTESGSSSERDDPGSGSSTEREDAELVGTYSATLSKTLLGRAEMTREGEHGLDAAPPAKKGKKKKNKKKKGKAKAKGSNEEVLEVEEASGKLAMGEGESTLDNDLDAKELEEIEVELGTPLVSGSGNSGNTPSNGLSIIVTPDTPPIDPVPGQIASFSPINTPVAMFKAATAGDRTDLDRAETAPDQHVVIDLPAQEGNTKANDQERKTEVTAGTGATTQIKLPLTPPQSPRLASPEPSIMINEVIHLGFDEPFASPQPLEDTTRPSPCEAPGDMPLSRSWTLHHSNRGTGAATATHSARLVIANIPVLPVPPIVPVPTRSKAEEYSHGLFPLFTASNVVDLLGTWKALRRKIALSRGRPIEAEGQPIQAGTEGLGIFYLPEDTNFHFFVASIKPMWEDPLCGKGGKFMLTGNPGQMDSLFLQVVLLLAGGSFDDGCPATPGIRNLVVGTTLSRRKAHTRIEVWLGGRDVPAPGWIKSVETFLRRCFPSEKIFPYKSFKEPRKATGGGEGGKRAT</sequence>
<dbReference type="Pfam" id="PF01652">
    <property type="entry name" value="IF4E"/>
    <property type="match status" value="1"/>
</dbReference>
<dbReference type="Gene3D" id="3.30.760.10">
    <property type="entry name" value="RNA Cap, Translation Initiation Factor Eif4e"/>
    <property type="match status" value="1"/>
</dbReference>
<comment type="similarity">
    <text evidence="1">Belongs to the eukaryotic initiation factor 4E family.</text>
</comment>
<comment type="caution">
    <text evidence="3">The sequence shown here is derived from an EMBL/GenBank/DDBJ whole genome shotgun (WGS) entry which is preliminary data.</text>
</comment>
<evidence type="ECO:0000313" key="3">
    <source>
        <dbReference type="EMBL" id="KAK1924972.1"/>
    </source>
</evidence>
<dbReference type="Proteomes" id="UP001182556">
    <property type="component" value="Unassembled WGS sequence"/>
</dbReference>
<dbReference type="AlphaFoldDB" id="A0AAD9FS02"/>
<dbReference type="PANTHER" id="PTHR11960">
    <property type="entry name" value="EUKARYOTIC TRANSLATION INITIATION FACTOR 4E RELATED"/>
    <property type="match status" value="1"/>
</dbReference>
<keyword evidence="1" id="KW-0694">RNA-binding</keyword>
<gene>
    <name evidence="3" type="ORF">DB88DRAFT_245081</name>
</gene>
<feature type="region of interest" description="Disordered" evidence="2">
    <location>
        <begin position="125"/>
        <end position="155"/>
    </location>
</feature>
<keyword evidence="4" id="KW-1185">Reference proteome</keyword>
<reference evidence="3" key="1">
    <citation type="submission" date="2023-02" db="EMBL/GenBank/DDBJ databases">
        <title>Identification and recombinant expression of a fungal hydrolase from Papiliotrema laurentii that hydrolyzes apple cutin and clears colloidal polyester polyurethane.</title>
        <authorList>
            <consortium name="DOE Joint Genome Institute"/>
            <person name="Roman V.A."/>
            <person name="Bojanowski C."/>
            <person name="Crable B.R."/>
            <person name="Wagner D.N."/>
            <person name="Hung C.S."/>
            <person name="Nadeau L.J."/>
            <person name="Schratz L."/>
            <person name="Haridas S."/>
            <person name="Pangilinan J."/>
            <person name="Lipzen A."/>
            <person name="Na H."/>
            <person name="Yan M."/>
            <person name="Ng V."/>
            <person name="Grigoriev I.V."/>
            <person name="Spatafora J.W."/>
            <person name="Barlow D."/>
            <person name="Biffinger J."/>
            <person name="Kelley-Loughnane N."/>
            <person name="Varaljay V.A."/>
            <person name="Crookes-Goodson W.J."/>
        </authorList>
    </citation>
    <scope>NUCLEOTIDE SEQUENCE</scope>
    <source>
        <strain evidence="3">5307AH</strain>
    </source>
</reference>
<keyword evidence="1" id="KW-0648">Protein biosynthesis</keyword>
<dbReference type="GO" id="GO:0000340">
    <property type="term" value="F:RNA 7-methylguanosine cap binding"/>
    <property type="evidence" value="ECO:0007669"/>
    <property type="project" value="TreeGrafter"/>
</dbReference>
<dbReference type="InterPro" id="IPR023398">
    <property type="entry name" value="TIF_eIF4e-like"/>
</dbReference>
<dbReference type="GO" id="GO:0003743">
    <property type="term" value="F:translation initiation factor activity"/>
    <property type="evidence" value="ECO:0007669"/>
    <property type="project" value="UniProtKB-KW"/>
</dbReference>
<evidence type="ECO:0000256" key="2">
    <source>
        <dbReference type="SAM" id="MobiDB-lite"/>
    </source>
</evidence>
<name>A0AAD9FS02_PAPLA</name>
<organism evidence="3 4">
    <name type="scientific">Papiliotrema laurentii</name>
    <name type="common">Cryptococcus laurentii</name>
    <dbReference type="NCBI Taxonomy" id="5418"/>
    <lineage>
        <taxon>Eukaryota</taxon>
        <taxon>Fungi</taxon>
        <taxon>Dikarya</taxon>
        <taxon>Basidiomycota</taxon>
        <taxon>Agaricomycotina</taxon>
        <taxon>Tremellomycetes</taxon>
        <taxon>Tremellales</taxon>
        <taxon>Rhynchogastremaceae</taxon>
        <taxon>Papiliotrema</taxon>
    </lineage>
</organism>
<keyword evidence="1 3" id="KW-0396">Initiation factor</keyword>
<protein>
    <submittedName>
        <fullName evidence="3">Translation initiation factor eIF 4e-like domain-containing protein</fullName>
    </submittedName>
</protein>
<dbReference type="PANTHER" id="PTHR11960:SF71">
    <property type="entry name" value="TRANSLATION INITIATION FACTOR 4E"/>
    <property type="match status" value="1"/>
</dbReference>
<feature type="region of interest" description="Disordered" evidence="2">
    <location>
        <begin position="174"/>
        <end position="210"/>
    </location>
</feature>
<feature type="region of interest" description="Disordered" evidence="2">
    <location>
        <begin position="1"/>
        <end position="24"/>
    </location>
</feature>
<feature type="compositionally biased region" description="Basic residues" evidence="2">
    <location>
        <begin position="187"/>
        <end position="203"/>
    </location>
</feature>
<dbReference type="SUPFAM" id="SSF55418">
    <property type="entry name" value="eIF4e-like"/>
    <property type="match status" value="1"/>
</dbReference>